<dbReference type="KEGG" id="gba:J421_1821"/>
<protein>
    <submittedName>
        <fullName evidence="5">LytTr DNA-binding region</fullName>
    </submittedName>
</protein>
<feature type="region of interest" description="Disordered" evidence="2">
    <location>
        <begin position="157"/>
        <end position="181"/>
    </location>
</feature>
<dbReference type="PROSITE" id="PS50110">
    <property type="entry name" value="RESPONSE_REGULATORY"/>
    <property type="match status" value="1"/>
</dbReference>
<dbReference type="Proteomes" id="UP000019151">
    <property type="component" value="Chromosome"/>
</dbReference>
<keyword evidence="1" id="KW-0597">Phosphoprotein</keyword>
<dbReference type="PROSITE" id="PS50930">
    <property type="entry name" value="HTH_LYTTR"/>
    <property type="match status" value="1"/>
</dbReference>
<organism evidence="5 6">
    <name type="scientific">Gemmatirosa kalamazoonensis</name>
    <dbReference type="NCBI Taxonomy" id="861299"/>
    <lineage>
        <taxon>Bacteria</taxon>
        <taxon>Pseudomonadati</taxon>
        <taxon>Gemmatimonadota</taxon>
        <taxon>Gemmatimonadia</taxon>
        <taxon>Gemmatimonadales</taxon>
        <taxon>Gemmatimonadaceae</taxon>
        <taxon>Gemmatirosa</taxon>
    </lineage>
</organism>
<evidence type="ECO:0000313" key="5">
    <source>
        <dbReference type="EMBL" id="AHG89358.1"/>
    </source>
</evidence>
<dbReference type="Pfam" id="PF00072">
    <property type="entry name" value="Response_reg"/>
    <property type="match status" value="1"/>
</dbReference>
<dbReference type="GO" id="GO:0000156">
    <property type="term" value="F:phosphorelay response regulator activity"/>
    <property type="evidence" value="ECO:0007669"/>
    <property type="project" value="InterPro"/>
</dbReference>
<dbReference type="Gene3D" id="2.40.50.1020">
    <property type="entry name" value="LytTr DNA-binding domain"/>
    <property type="match status" value="1"/>
</dbReference>
<dbReference type="Gene3D" id="3.40.50.2300">
    <property type="match status" value="1"/>
</dbReference>
<evidence type="ECO:0000256" key="2">
    <source>
        <dbReference type="SAM" id="MobiDB-lite"/>
    </source>
</evidence>
<accession>W0RIX2</accession>
<dbReference type="Pfam" id="PF04397">
    <property type="entry name" value="LytTR"/>
    <property type="match status" value="1"/>
</dbReference>
<dbReference type="PANTHER" id="PTHR37299:SF1">
    <property type="entry name" value="STAGE 0 SPORULATION PROTEIN A HOMOLOG"/>
    <property type="match status" value="1"/>
</dbReference>
<dbReference type="EMBL" id="CP007128">
    <property type="protein sequence ID" value="AHG89358.1"/>
    <property type="molecule type" value="Genomic_DNA"/>
</dbReference>
<feature type="compositionally biased region" description="Low complexity" evidence="2">
    <location>
        <begin position="166"/>
        <end position="180"/>
    </location>
</feature>
<dbReference type="RefSeq" id="WP_025410859.1">
    <property type="nucleotide sequence ID" value="NZ_CP007128.1"/>
</dbReference>
<gene>
    <name evidence="5" type="ORF">J421_1821</name>
</gene>
<dbReference type="AlphaFoldDB" id="W0RIX2"/>
<dbReference type="eggNOG" id="COG3279">
    <property type="taxonomic scope" value="Bacteria"/>
</dbReference>
<dbReference type="PANTHER" id="PTHR37299">
    <property type="entry name" value="TRANSCRIPTIONAL REGULATOR-RELATED"/>
    <property type="match status" value="1"/>
</dbReference>
<evidence type="ECO:0000313" key="6">
    <source>
        <dbReference type="Proteomes" id="UP000019151"/>
    </source>
</evidence>
<dbReference type="FunCoup" id="W0RIX2">
    <property type="interactions" value="185"/>
</dbReference>
<dbReference type="InterPro" id="IPR011006">
    <property type="entry name" value="CheY-like_superfamily"/>
</dbReference>
<dbReference type="SMART" id="SM00448">
    <property type="entry name" value="REC"/>
    <property type="match status" value="1"/>
</dbReference>
<evidence type="ECO:0000256" key="1">
    <source>
        <dbReference type="PROSITE-ProRule" id="PRU00169"/>
    </source>
</evidence>
<feature type="domain" description="Response regulatory" evidence="3">
    <location>
        <begin position="37"/>
        <end position="150"/>
    </location>
</feature>
<dbReference type="HOGENOM" id="CLU_000445_14_1_0"/>
<evidence type="ECO:0000259" key="3">
    <source>
        <dbReference type="PROSITE" id="PS50110"/>
    </source>
</evidence>
<dbReference type="InterPro" id="IPR007492">
    <property type="entry name" value="LytTR_DNA-bd_dom"/>
</dbReference>
<dbReference type="SUPFAM" id="SSF52172">
    <property type="entry name" value="CheY-like"/>
    <property type="match status" value="1"/>
</dbReference>
<feature type="domain" description="HTH LytTR-type" evidence="4">
    <location>
        <begin position="190"/>
        <end position="294"/>
    </location>
</feature>
<keyword evidence="6" id="KW-1185">Reference proteome</keyword>
<name>W0RIX2_9BACT</name>
<dbReference type="InterPro" id="IPR001789">
    <property type="entry name" value="Sig_transdc_resp-reg_receiver"/>
</dbReference>
<reference evidence="5 6" key="1">
    <citation type="journal article" date="2014" name="Genome Announc.">
        <title>Genome Sequence and Methylome of Soil Bacterium Gemmatirosa kalamazoonensis KBS708T, a Member of the Rarely Cultivated Gemmatimonadetes Phylum.</title>
        <authorList>
            <person name="Debruyn J.M."/>
            <person name="Radosevich M."/>
            <person name="Wommack K.E."/>
            <person name="Polson S.W."/>
            <person name="Hauser L.J."/>
            <person name="Fawaz M.N."/>
            <person name="Korlach J."/>
            <person name="Tsai Y.C."/>
        </authorList>
    </citation>
    <scope>NUCLEOTIDE SEQUENCE [LARGE SCALE GENOMIC DNA]</scope>
    <source>
        <strain evidence="5 6">KBS708</strain>
    </source>
</reference>
<keyword evidence="5" id="KW-0238">DNA-binding</keyword>
<evidence type="ECO:0000259" key="4">
    <source>
        <dbReference type="PROSITE" id="PS50930"/>
    </source>
</evidence>
<proteinExistence type="predicted"/>
<dbReference type="SMART" id="SM00850">
    <property type="entry name" value="LytTR"/>
    <property type="match status" value="1"/>
</dbReference>
<sequence length="296" mass="32447">MPHTSPLARPEPTRPDLAALAPMGAVVPNESPAAPLRVLVADDEPLARARMRTLLLRHAGVAPLAECASGADTVEAVRRLRPDLLLLDLHLPDLDGLQVVRSVGVGVLPALVLVTAHHEHALAAFEHDALDYLLKPVSDERFRQMLERVRARLAPRGDAAAPPSLGAGWPGAEPAAPENGTGRAPFLKQILVRSLQKIEIVDVAQVDWLQSDGDYVRVWTGKVSRLHRATLAELEQQLDPTAFVRIHRSTIVRTSRIRELEPYFHGEYVVVLHDGTRLKLSRTYRARLEAALGQGL</sequence>
<feature type="modified residue" description="4-aspartylphosphate" evidence="1">
    <location>
        <position position="88"/>
    </location>
</feature>
<dbReference type="InterPro" id="IPR046947">
    <property type="entry name" value="LytR-like"/>
</dbReference>
<dbReference type="GO" id="GO:0003677">
    <property type="term" value="F:DNA binding"/>
    <property type="evidence" value="ECO:0007669"/>
    <property type="project" value="UniProtKB-KW"/>
</dbReference>
<dbReference type="InParanoid" id="W0RIX2"/>
<dbReference type="STRING" id="861299.J421_1821"/>
<dbReference type="OrthoDB" id="2962330at2"/>